<evidence type="ECO:0000313" key="6">
    <source>
        <dbReference type="Proteomes" id="UP000198623"/>
    </source>
</evidence>
<dbReference type="InterPro" id="IPR003959">
    <property type="entry name" value="ATPase_AAA_core"/>
</dbReference>
<protein>
    <submittedName>
        <fullName evidence="5">ATPase family associated with various cellular activities (AAA)</fullName>
    </submittedName>
</protein>
<evidence type="ECO:0000256" key="3">
    <source>
        <dbReference type="ARBA" id="ARBA00022840"/>
    </source>
</evidence>
<keyword evidence="3" id="KW-0067">ATP-binding</keyword>
<dbReference type="STRING" id="1045558.SAMN05216175_103404"/>
<dbReference type="SMART" id="SM00382">
    <property type="entry name" value="AAA"/>
    <property type="match status" value="1"/>
</dbReference>
<name>A0A1I2PDK5_9GAMM</name>
<accession>A0A1I2PDK5</accession>
<dbReference type="Pfam" id="PF22977">
    <property type="entry name" value="WHD"/>
    <property type="match status" value="1"/>
</dbReference>
<dbReference type="PANTHER" id="PTHR23073">
    <property type="entry name" value="26S PROTEASOME REGULATORY SUBUNIT"/>
    <property type="match status" value="1"/>
</dbReference>
<organism evidence="5 6">
    <name type="scientific">Neptunomonas qingdaonensis</name>
    <dbReference type="NCBI Taxonomy" id="1045558"/>
    <lineage>
        <taxon>Bacteria</taxon>
        <taxon>Pseudomonadati</taxon>
        <taxon>Pseudomonadota</taxon>
        <taxon>Gammaproteobacteria</taxon>
        <taxon>Oceanospirillales</taxon>
        <taxon>Oceanospirillaceae</taxon>
        <taxon>Neptunomonas</taxon>
    </lineage>
</organism>
<reference evidence="6" key="1">
    <citation type="submission" date="2016-10" db="EMBL/GenBank/DDBJ databases">
        <authorList>
            <person name="Varghese N."/>
            <person name="Submissions S."/>
        </authorList>
    </citation>
    <scope>NUCLEOTIDE SEQUENCE [LARGE SCALE GENOMIC DNA]</scope>
    <source>
        <strain evidence="6">CGMCC 1.10971</strain>
    </source>
</reference>
<dbReference type="OrthoDB" id="9809379at2"/>
<dbReference type="Pfam" id="PF00004">
    <property type="entry name" value="AAA"/>
    <property type="match status" value="1"/>
</dbReference>
<proteinExistence type="inferred from homology"/>
<dbReference type="Proteomes" id="UP000198623">
    <property type="component" value="Unassembled WGS sequence"/>
</dbReference>
<dbReference type="RefSeq" id="WP_090726103.1">
    <property type="nucleotide sequence ID" value="NZ_FOOU01000003.1"/>
</dbReference>
<dbReference type="GO" id="GO:0016887">
    <property type="term" value="F:ATP hydrolysis activity"/>
    <property type="evidence" value="ECO:0007669"/>
    <property type="project" value="InterPro"/>
</dbReference>
<dbReference type="InterPro" id="IPR050221">
    <property type="entry name" value="26S_Proteasome_ATPase"/>
</dbReference>
<evidence type="ECO:0000256" key="1">
    <source>
        <dbReference type="ARBA" id="ARBA00006914"/>
    </source>
</evidence>
<dbReference type="Gene3D" id="3.40.50.300">
    <property type="entry name" value="P-loop containing nucleotide triphosphate hydrolases"/>
    <property type="match status" value="1"/>
</dbReference>
<evidence type="ECO:0000259" key="4">
    <source>
        <dbReference type="SMART" id="SM00382"/>
    </source>
</evidence>
<evidence type="ECO:0000313" key="5">
    <source>
        <dbReference type="EMBL" id="SFG14198.1"/>
    </source>
</evidence>
<sequence length="697" mass="78193">MNQQSDWVNANEAYLAAMLAWLRLSLQRMISPVVEEQQPPDVSSASWFKRIKKTDNCQVKQPPSCSSHKPDDAEVKQAWHAVQACESHEPPPAMLLLSSALGLSTFDTQVLALCVAMELDTCMSGLCAKAQGDPNKPYPTFALAFALFDEPDWNVLTPHAPLRYWRLLDINQPGTQPLTSAALGTDERIVNYLKGLNYLDDRLAPLMDVVDLEDNDGLLVQSQQHEVDKVIEALQASYGRQNTPVVELLGHDAVSKRSVAWRISKDLGLKLFAINLKSIPEQSADFETFVRLWERESLLMPLALYIEVDSPVEAERRLLKRFLDRSNGVAFVGIEDVGVDKQGQSICVEISKPTPQEQRLLWRDVLQDDDNGHSERLAEQFSFSQDVIQHLAKKSLTHCQGSKTALNGELWQACRLAARASMEQLARRIDTKATWNQLVLPNEQKELLQSIVGQVAYRNHVYEGWGFRAQMNRGLGINALFVGESGTGKTMAAEVIANDLKLDLYRVDLSSVVSKYIGETEKNLRKLFDAAEDSGAILFFDEADALFGKRSEVKDSHDRYANIEINYLLQRMETYRGLAILASNMRSALDKAFVRRLRFIVDFSFPGIEQRAEIWQKVFPPQTPIEGMLDCQHLAKLSLTGGNIHNVALNAAFLAAQQGVKISMPLVLSAARIEYKKLERPAKESDFLWQQAEGVVV</sequence>
<dbReference type="InterPro" id="IPR054472">
    <property type="entry name" value="WHD"/>
</dbReference>
<dbReference type="EMBL" id="FOOU01000003">
    <property type="protein sequence ID" value="SFG14198.1"/>
    <property type="molecule type" value="Genomic_DNA"/>
</dbReference>
<comment type="similarity">
    <text evidence="1">Belongs to the AAA ATPase family.</text>
</comment>
<dbReference type="InterPro" id="IPR027417">
    <property type="entry name" value="P-loop_NTPase"/>
</dbReference>
<dbReference type="SUPFAM" id="SSF52540">
    <property type="entry name" value="P-loop containing nucleoside triphosphate hydrolases"/>
    <property type="match status" value="1"/>
</dbReference>
<dbReference type="GO" id="GO:0005524">
    <property type="term" value="F:ATP binding"/>
    <property type="evidence" value="ECO:0007669"/>
    <property type="project" value="UniProtKB-KW"/>
</dbReference>
<feature type="domain" description="AAA+ ATPase" evidence="4">
    <location>
        <begin position="475"/>
        <end position="607"/>
    </location>
</feature>
<keyword evidence="6" id="KW-1185">Reference proteome</keyword>
<evidence type="ECO:0000256" key="2">
    <source>
        <dbReference type="ARBA" id="ARBA00022741"/>
    </source>
</evidence>
<dbReference type="InterPro" id="IPR003593">
    <property type="entry name" value="AAA+_ATPase"/>
</dbReference>
<dbReference type="AlphaFoldDB" id="A0A1I2PDK5"/>
<gene>
    <name evidence="5" type="ORF">SAMN05216175_103404</name>
</gene>
<dbReference type="CDD" id="cd19481">
    <property type="entry name" value="RecA-like_protease"/>
    <property type="match status" value="1"/>
</dbReference>
<keyword evidence="2" id="KW-0547">Nucleotide-binding</keyword>